<gene>
    <name evidence="7" type="ORF">SHI21_09735</name>
</gene>
<name>A0ABU5VTV1_9BACT</name>
<sequence length="239" mass="25933">MESNQRKYSSLDVGSRTEVQAGFMTRVYQWMSIGVLLTAGISTYIGTNEALATTIATNRGLFWVLIIAQFGVVIGLSAMINRMTAAMALGLFMLYSALTGVTFSTIFLIYTQASIQSAFFTTACGFAGLSAFGFITKKDLGPVGTFCSMGLFGLIGYSLLSIFFPSMMGGAAGLVFSLVGLLIFAGLTAYDTQKIKLMGQHAYSDEERSKLTVIGALTLYLDFINLFLIILRFTGDRRR</sequence>
<dbReference type="PANTHER" id="PTHR23291">
    <property type="entry name" value="BAX INHIBITOR-RELATED"/>
    <property type="match status" value="1"/>
</dbReference>
<keyword evidence="5 6" id="KW-0472">Membrane</keyword>
<dbReference type="CDD" id="cd10432">
    <property type="entry name" value="BI-1-like_bacterial"/>
    <property type="match status" value="1"/>
</dbReference>
<dbReference type="InterPro" id="IPR006214">
    <property type="entry name" value="Bax_inhibitor_1-related"/>
</dbReference>
<keyword evidence="8" id="KW-1185">Reference proteome</keyword>
<keyword evidence="4 6" id="KW-1133">Transmembrane helix</keyword>
<evidence type="ECO:0000256" key="6">
    <source>
        <dbReference type="RuleBase" id="RU004379"/>
    </source>
</evidence>
<evidence type="ECO:0000313" key="7">
    <source>
        <dbReference type="EMBL" id="MEA9356485.1"/>
    </source>
</evidence>
<feature type="transmembrane region" description="Helical" evidence="6">
    <location>
        <begin position="92"/>
        <end position="111"/>
    </location>
</feature>
<feature type="transmembrane region" description="Helical" evidence="6">
    <location>
        <begin position="211"/>
        <end position="233"/>
    </location>
</feature>
<dbReference type="PANTHER" id="PTHR23291:SF50">
    <property type="entry name" value="PROTEIN LIFEGUARD 4"/>
    <property type="match status" value="1"/>
</dbReference>
<proteinExistence type="inferred from homology"/>
<feature type="transmembrane region" description="Helical" evidence="6">
    <location>
        <begin position="170"/>
        <end position="190"/>
    </location>
</feature>
<evidence type="ECO:0000256" key="5">
    <source>
        <dbReference type="ARBA" id="ARBA00023136"/>
    </source>
</evidence>
<reference evidence="7 8" key="1">
    <citation type="submission" date="2023-11" db="EMBL/GenBank/DDBJ databases">
        <title>A Novel Polar Bacteriovorax (B. antarcticus) Isolated from the Biocrust in Antarctica.</title>
        <authorList>
            <person name="Mun W."/>
            <person name="Choi S.Y."/>
            <person name="Mitchell R.J."/>
        </authorList>
    </citation>
    <scope>NUCLEOTIDE SEQUENCE [LARGE SCALE GENOMIC DNA]</scope>
    <source>
        <strain evidence="7 8">PP10</strain>
    </source>
</reference>
<accession>A0ABU5VTV1</accession>
<evidence type="ECO:0000256" key="3">
    <source>
        <dbReference type="ARBA" id="ARBA00022692"/>
    </source>
</evidence>
<dbReference type="Pfam" id="PF01027">
    <property type="entry name" value="Bax1-I"/>
    <property type="match status" value="1"/>
</dbReference>
<comment type="caution">
    <text evidence="7">The sequence shown here is derived from an EMBL/GenBank/DDBJ whole genome shotgun (WGS) entry which is preliminary data.</text>
</comment>
<protein>
    <submittedName>
        <fullName evidence="7">Bax inhibitor-1/YccA family protein</fullName>
    </submittedName>
</protein>
<dbReference type="RefSeq" id="WP_323576187.1">
    <property type="nucleotide sequence ID" value="NZ_JAYGJQ010000001.1"/>
</dbReference>
<feature type="transmembrane region" description="Helical" evidence="6">
    <location>
        <begin position="27"/>
        <end position="45"/>
    </location>
</feature>
<keyword evidence="3 6" id="KW-0812">Transmembrane</keyword>
<comment type="similarity">
    <text evidence="2 6">Belongs to the BI1 family.</text>
</comment>
<feature type="transmembrane region" description="Helical" evidence="6">
    <location>
        <begin position="117"/>
        <end position="136"/>
    </location>
</feature>
<feature type="transmembrane region" description="Helical" evidence="6">
    <location>
        <begin position="60"/>
        <end position="80"/>
    </location>
</feature>
<dbReference type="EMBL" id="JAYGJQ010000001">
    <property type="protein sequence ID" value="MEA9356485.1"/>
    <property type="molecule type" value="Genomic_DNA"/>
</dbReference>
<evidence type="ECO:0000256" key="4">
    <source>
        <dbReference type="ARBA" id="ARBA00022989"/>
    </source>
</evidence>
<evidence type="ECO:0000256" key="1">
    <source>
        <dbReference type="ARBA" id="ARBA00004141"/>
    </source>
</evidence>
<dbReference type="Proteomes" id="UP001302274">
    <property type="component" value="Unassembled WGS sequence"/>
</dbReference>
<comment type="subcellular location">
    <subcellularLocation>
        <location evidence="1">Membrane</location>
        <topology evidence="1">Multi-pass membrane protein</topology>
    </subcellularLocation>
</comment>
<feature type="transmembrane region" description="Helical" evidence="6">
    <location>
        <begin position="143"/>
        <end position="164"/>
    </location>
</feature>
<evidence type="ECO:0000256" key="2">
    <source>
        <dbReference type="ARBA" id="ARBA00010350"/>
    </source>
</evidence>
<organism evidence="7 8">
    <name type="scientific">Bacteriovorax antarcticus</name>
    <dbReference type="NCBI Taxonomy" id="3088717"/>
    <lineage>
        <taxon>Bacteria</taxon>
        <taxon>Pseudomonadati</taxon>
        <taxon>Bdellovibrionota</taxon>
        <taxon>Bacteriovoracia</taxon>
        <taxon>Bacteriovoracales</taxon>
        <taxon>Bacteriovoracaceae</taxon>
        <taxon>Bacteriovorax</taxon>
    </lineage>
</organism>
<evidence type="ECO:0000313" key="8">
    <source>
        <dbReference type="Proteomes" id="UP001302274"/>
    </source>
</evidence>